<feature type="compositionally biased region" description="Basic and acidic residues" evidence="1">
    <location>
        <begin position="79"/>
        <end position="88"/>
    </location>
</feature>
<dbReference type="AlphaFoldDB" id="A0A0F9R699"/>
<comment type="caution">
    <text evidence="2">The sequence shown here is derived from an EMBL/GenBank/DDBJ whole genome shotgun (WGS) entry which is preliminary data.</text>
</comment>
<organism evidence="2">
    <name type="scientific">marine sediment metagenome</name>
    <dbReference type="NCBI Taxonomy" id="412755"/>
    <lineage>
        <taxon>unclassified sequences</taxon>
        <taxon>metagenomes</taxon>
        <taxon>ecological metagenomes</taxon>
    </lineage>
</organism>
<gene>
    <name evidence="2" type="ORF">LCGC14_0615890</name>
</gene>
<evidence type="ECO:0000256" key="1">
    <source>
        <dbReference type="SAM" id="MobiDB-lite"/>
    </source>
</evidence>
<feature type="region of interest" description="Disordered" evidence="1">
    <location>
        <begin position="45"/>
        <end position="95"/>
    </location>
</feature>
<dbReference type="EMBL" id="LAZR01001033">
    <property type="protein sequence ID" value="KKN52115.1"/>
    <property type="molecule type" value="Genomic_DNA"/>
</dbReference>
<protein>
    <submittedName>
        <fullName evidence="2">Uncharacterized protein</fullName>
    </submittedName>
</protein>
<name>A0A0F9R699_9ZZZZ</name>
<proteinExistence type="predicted"/>
<sequence>MKVIPLRPFREANPNVACPHFIATNQDVEESTIMNVPEEVGKELLRKGAASDVTDGEEQVLKERESKSNSETNSDDNADDKKVSEGKHQNGWGNK</sequence>
<feature type="compositionally biased region" description="Basic and acidic residues" evidence="1">
    <location>
        <begin position="59"/>
        <end position="68"/>
    </location>
</feature>
<accession>A0A0F9R699</accession>
<reference evidence="2" key="1">
    <citation type="journal article" date="2015" name="Nature">
        <title>Complex archaea that bridge the gap between prokaryotes and eukaryotes.</title>
        <authorList>
            <person name="Spang A."/>
            <person name="Saw J.H."/>
            <person name="Jorgensen S.L."/>
            <person name="Zaremba-Niedzwiedzka K."/>
            <person name="Martijn J."/>
            <person name="Lind A.E."/>
            <person name="van Eijk R."/>
            <person name="Schleper C."/>
            <person name="Guy L."/>
            <person name="Ettema T.J."/>
        </authorList>
    </citation>
    <scope>NUCLEOTIDE SEQUENCE</scope>
</reference>
<evidence type="ECO:0000313" key="2">
    <source>
        <dbReference type="EMBL" id="KKN52115.1"/>
    </source>
</evidence>